<dbReference type="AlphaFoldDB" id="A0A1C0TQM1"/>
<dbReference type="OrthoDB" id="88276at2"/>
<reference evidence="2" key="1">
    <citation type="submission" date="2016-07" db="EMBL/GenBank/DDBJ databases">
        <authorList>
            <person name="Florea S."/>
            <person name="Webb J.S."/>
            <person name="Jaromczyk J."/>
            <person name="Schardl C.L."/>
        </authorList>
    </citation>
    <scope>NUCLEOTIDE SEQUENCE [LARGE SCALE GENOMIC DNA]</scope>
    <source>
        <strain evidence="2">IPB1</strain>
    </source>
</reference>
<dbReference type="Proteomes" id="UP000093366">
    <property type="component" value="Unassembled WGS sequence"/>
</dbReference>
<accession>A0A1C0TQM1</accession>
<evidence type="ECO:0000313" key="2">
    <source>
        <dbReference type="Proteomes" id="UP000093366"/>
    </source>
</evidence>
<comment type="caution">
    <text evidence="1">The sequence shown here is derived from an EMBL/GenBank/DDBJ whole genome shotgun (WGS) entry which is preliminary data.</text>
</comment>
<gene>
    <name evidence="1" type="ORF">A7985_11250</name>
</gene>
<proteinExistence type="predicted"/>
<sequence length="148" mass="17228">MDVLNLKPVLVTHSNKLETAYELIEDFPYQHDGQVRWVPKYFQYDGASIPTLAYYFVGTPFNPRYMKAALVHDWLYHTHEIDRVAADGLFYDMLRSAGVSNAKASLMRIAVEQFGRWYWKNDLDDEAYKAELKNKIINDGRQPSVYGL</sequence>
<dbReference type="EMBL" id="MAUJ01000003">
    <property type="protein sequence ID" value="OCQ21200.1"/>
    <property type="molecule type" value="Genomic_DNA"/>
</dbReference>
<organism evidence="1 2">
    <name type="scientific">Pseudoalteromonas luteoviolacea</name>
    <dbReference type="NCBI Taxonomy" id="43657"/>
    <lineage>
        <taxon>Bacteria</taxon>
        <taxon>Pseudomonadati</taxon>
        <taxon>Pseudomonadota</taxon>
        <taxon>Gammaproteobacteria</taxon>
        <taxon>Alteromonadales</taxon>
        <taxon>Pseudoalteromonadaceae</taxon>
        <taxon>Pseudoalteromonas</taxon>
    </lineage>
</organism>
<evidence type="ECO:0000313" key="1">
    <source>
        <dbReference type="EMBL" id="OCQ21200.1"/>
    </source>
</evidence>
<dbReference type="Pfam" id="PF07087">
    <property type="entry name" value="DUF1353"/>
    <property type="match status" value="1"/>
</dbReference>
<dbReference type="InterPro" id="IPR010767">
    <property type="entry name" value="Phage_CGC-2007_Cje0229"/>
</dbReference>
<dbReference type="RefSeq" id="WP_065790569.1">
    <property type="nucleotide sequence ID" value="NZ_MAUJ01000003.1"/>
</dbReference>
<protein>
    <recommendedName>
        <fullName evidence="3">DUF1353 domain-containing protein</fullName>
    </recommendedName>
</protein>
<evidence type="ECO:0008006" key="3">
    <source>
        <dbReference type="Google" id="ProtNLM"/>
    </source>
</evidence>
<name>A0A1C0TQM1_9GAMM</name>